<keyword evidence="2" id="KW-0805">Transcription regulation</keyword>
<protein>
    <submittedName>
        <fullName evidence="6">Transcriptional regulator, LacI family</fullName>
    </submittedName>
</protein>
<evidence type="ECO:0000256" key="1">
    <source>
        <dbReference type="ARBA" id="ARBA00022491"/>
    </source>
</evidence>
<evidence type="ECO:0000259" key="5">
    <source>
        <dbReference type="PROSITE" id="PS50932"/>
    </source>
</evidence>
<evidence type="ECO:0000313" key="7">
    <source>
        <dbReference type="Proteomes" id="UP000198921"/>
    </source>
</evidence>
<reference evidence="7" key="1">
    <citation type="submission" date="2016-10" db="EMBL/GenBank/DDBJ databases">
        <authorList>
            <person name="Varghese N."/>
            <person name="Submissions S."/>
        </authorList>
    </citation>
    <scope>NUCLEOTIDE SEQUENCE [LARGE SCALE GENOMIC DNA]</scope>
    <source>
        <strain evidence="7">DSM 45422</strain>
    </source>
</reference>
<accession>A0A1H3LN67</accession>
<name>A0A1H3LN67_9ACTN</name>
<evidence type="ECO:0000313" key="6">
    <source>
        <dbReference type="EMBL" id="SDY65803.1"/>
    </source>
</evidence>
<keyword evidence="4" id="KW-0804">Transcription</keyword>
<dbReference type="InterPro" id="IPR010982">
    <property type="entry name" value="Lambda_DNA-bd_dom_sf"/>
</dbReference>
<dbReference type="Proteomes" id="UP000198921">
    <property type="component" value="Unassembled WGS sequence"/>
</dbReference>
<dbReference type="STRING" id="1137993.SAMN05660209_03416"/>
<dbReference type="PANTHER" id="PTHR30146">
    <property type="entry name" value="LACI-RELATED TRANSCRIPTIONAL REPRESSOR"/>
    <property type="match status" value="1"/>
</dbReference>
<dbReference type="Gene3D" id="3.40.50.2300">
    <property type="match status" value="2"/>
</dbReference>
<dbReference type="CDD" id="cd06267">
    <property type="entry name" value="PBP1_LacI_sugar_binding-like"/>
    <property type="match status" value="1"/>
</dbReference>
<dbReference type="EMBL" id="FNOT01000009">
    <property type="protein sequence ID" value="SDY65803.1"/>
    <property type="molecule type" value="Genomic_DNA"/>
</dbReference>
<dbReference type="SUPFAM" id="SSF47413">
    <property type="entry name" value="lambda repressor-like DNA-binding domains"/>
    <property type="match status" value="1"/>
</dbReference>
<dbReference type="PROSITE" id="PS50932">
    <property type="entry name" value="HTH_LACI_2"/>
    <property type="match status" value="1"/>
</dbReference>
<dbReference type="Pfam" id="PF00356">
    <property type="entry name" value="LacI"/>
    <property type="match status" value="1"/>
</dbReference>
<dbReference type="InterPro" id="IPR046335">
    <property type="entry name" value="LacI/GalR-like_sensor"/>
</dbReference>
<dbReference type="PANTHER" id="PTHR30146:SF148">
    <property type="entry name" value="HTH-TYPE TRANSCRIPTIONAL REPRESSOR PURR-RELATED"/>
    <property type="match status" value="1"/>
</dbReference>
<evidence type="ECO:0000256" key="3">
    <source>
        <dbReference type="ARBA" id="ARBA00023125"/>
    </source>
</evidence>
<organism evidence="6 7">
    <name type="scientific">Geodermatophilus africanus</name>
    <dbReference type="NCBI Taxonomy" id="1137993"/>
    <lineage>
        <taxon>Bacteria</taxon>
        <taxon>Bacillati</taxon>
        <taxon>Actinomycetota</taxon>
        <taxon>Actinomycetes</taxon>
        <taxon>Geodermatophilales</taxon>
        <taxon>Geodermatophilaceae</taxon>
        <taxon>Geodermatophilus</taxon>
    </lineage>
</organism>
<gene>
    <name evidence="6" type="ORF">SAMN05660209_03416</name>
</gene>
<dbReference type="AlphaFoldDB" id="A0A1H3LN67"/>
<dbReference type="CDD" id="cd01392">
    <property type="entry name" value="HTH_LacI"/>
    <property type="match status" value="1"/>
</dbReference>
<proteinExistence type="predicted"/>
<dbReference type="RefSeq" id="WP_139263619.1">
    <property type="nucleotide sequence ID" value="NZ_FNOT01000009.1"/>
</dbReference>
<sequence length="335" mass="35288">MSIRKVAARAGVSTATVSRVFTQPQAVADETRRRVMTAAEELHYAPHPAASALARGRTCNLGIVVPDVSNSFSAVVTKAVDRQARREGYALFVAGSDEVVHDEETSARALAQQVDGLLLVSPRMPDDALLALADMTPIVMLNRLLDGIPAVLTNLYEATGHAVEHLHALGHRTVVYLAGPDGYANDVRLRGFRDACSRLGMEASELGPFAARFQAGVRAADLVLAASVTAVVAYNDEIAVGVVNRLSDRGIGVPADISVVGFDDTELAEMVTPRLTTVRIPAAMAGTAAVELLLDLVRGRDAGLGSPRELSAELVVRSSTGPARVARDTGQDPAP</sequence>
<dbReference type="Pfam" id="PF13377">
    <property type="entry name" value="Peripla_BP_3"/>
    <property type="match status" value="1"/>
</dbReference>
<dbReference type="SUPFAM" id="SSF53822">
    <property type="entry name" value="Periplasmic binding protein-like I"/>
    <property type="match status" value="1"/>
</dbReference>
<evidence type="ECO:0000256" key="2">
    <source>
        <dbReference type="ARBA" id="ARBA00023015"/>
    </source>
</evidence>
<dbReference type="InterPro" id="IPR028082">
    <property type="entry name" value="Peripla_BP_I"/>
</dbReference>
<dbReference type="InterPro" id="IPR000843">
    <property type="entry name" value="HTH_LacI"/>
</dbReference>
<dbReference type="GO" id="GO:0003700">
    <property type="term" value="F:DNA-binding transcription factor activity"/>
    <property type="evidence" value="ECO:0007669"/>
    <property type="project" value="TreeGrafter"/>
</dbReference>
<dbReference type="GO" id="GO:0000976">
    <property type="term" value="F:transcription cis-regulatory region binding"/>
    <property type="evidence" value="ECO:0007669"/>
    <property type="project" value="TreeGrafter"/>
</dbReference>
<dbReference type="Gene3D" id="1.10.260.40">
    <property type="entry name" value="lambda repressor-like DNA-binding domains"/>
    <property type="match status" value="1"/>
</dbReference>
<keyword evidence="7" id="KW-1185">Reference proteome</keyword>
<feature type="domain" description="HTH lacI-type" evidence="5">
    <location>
        <begin position="1"/>
        <end position="55"/>
    </location>
</feature>
<keyword evidence="1" id="KW-0678">Repressor</keyword>
<dbReference type="SMART" id="SM00354">
    <property type="entry name" value="HTH_LACI"/>
    <property type="match status" value="1"/>
</dbReference>
<keyword evidence="3" id="KW-0238">DNA-binding</keyword>
<evidence type="ECO:0000256" key="4">
    <source>
        <dbReference type="ARBA" id="ARBA00023163"/>
    </source>
</evidence>
<dbReference type="OrthoDB" id="252678at2"/>